<protein>
    <submittedName>
        <fullName evidence="4">Glutathione S transferase</fullName>
    </submittedName>
</protein>
<dbReference type="Gene3D" id="1.20.1050.10">
    <property type="match status" value="1"/>
</dbReference>
<evidence type="ECO:0000259" key="3">
    <source>
        <dbReference type="PROSITE" id="PS50405"/>
    </source>
</evidence>
<organism evidence="4">
    <name type="scientific">Colaphellus bowringi</name>
    <dbReference type="NCBI Taxonomy" id="561076"/>
    <lineage>
        <taxon>Eukaryota</taxon>
        <taxon>Metazoa</taxon>
        <taxon>Ecdysozoa</taxon>
        <taxon>Arthropoda</taxon>
        <taxon>Hexapoda</taxon>
        <taxon>Insecta</taxon>
        <taxon>Pterygota</taxon>
        <taxon>Neoptera</taxon>
        <taxon>Endopterygota</taxon>
        <taxon>Coleoptera</taxon>
        <taxon>Polyphaga</taxon>
        <taxon>Cucujiformia</taxon>
        <taxon>Chrysomeloidea</taxon>
        <taxon>Chrysomelidae</taxon>
        <taxon>Chrysomelinae</taxon>
        <taxon>Chrysomelini</taxon>
        <taxon>Colaphellus</taxon>
    </lineage>
</organism>
<dbReference type="InterPro" id="IPR010987">
    <property type="entry name" value="Glutathione-S-Trfase_C-like"/>
</dbReference>
<dbReference type="InterPro" id="IPR004045">
    <property type="entry name" value="Glutathione_S-Trfase_N"/>
</dbReference>
<name>A0A1B2M4Z6_9CUCU</name>
<dbReference type="Pfam" id="PF13410">
    <property type="entry name" value="GST_C_2"/>
    <property type="match status" value="1"/>
</dbReference>
<evidence type="ECO:0000313" key="4">
    <source>
        <dbReference type="EMBL" id="AOA60275.1"/>
    </source>
</evidence>
<dbReference type="CDD" id="cd03177">
    <property type="entry name" value="GST_C_Delta_Epsilon"/>
    <property type="match status" value="1"/>
</dbReference>
<dbReference type="EMBL" id="KX467779">
    <property type="protein sequence ID" value="AOA60275.1"/>
    <property type="molecule type" value="mRNA"/>
</dbReference>
<proteinExistence type="evidence at transcript level"/>
<evidence type="ECO:0000259" key="2">
    <source>
        <dbReference type="PROSITE" id="PS50404"/>
    </source>
</evidence>
<dbReference type="PANTHER" id="PTHR43969:SF9">
    <property type="entry name" value="GLUTATHIONE S TRANSFERASE D10, ISOFORM A-RELATED"/>
    <property type="match status" value="1"/>
</dbReference>
<feature type="domain" description="GST N-terminal" evidence="2">
    <location>
        <begin position="1"/>
        <end position="82"/>
    </location>
</feature>
<reference evidence="4" key="1">
    <citation type="submission" date="2016-06" db="EMBL/GenBank/DDBJ databases">
        <title>Decreased lipid accumulation by Fatty acid synthase 2 suppression disrupts the stress tolerance in the diapause-destined female Colaphellus bowringi.</title>
        <authorList>
            <person name="Tan Q.Q."/>
            <person name="Liu W."/>
            <person name="Wang X.P."/>
        </authorList>
    </citation>
    <scope>NUCLEOTIDE SEQUENCE</scope>
</reference>
<gene>
    <name evidence="4" type="primary">GST</name>
</gene>
<dbReference type="PROSITE" id="PS50405">
    <property type="entry name" value="GST_CTER"/>
    <property type="match status" value="1"/>
</dbReference>
<dbReference type="InterPro" id="IPR036249">
    <property type="entry name" value="Thioredoxin-like_sf"/>
</dbReference>
<dbReference type="SUPFAM" id="SSF47616">
    <property type="entry name" value="GST C-terminal domain-like"/>
    <property type="match status" value="1"/>
</dbReference>
<evidence type="ECO:0000256" key="1">
    <source>
        <dbReference type="ARBA" id="ARBA00011738"/>
    </source>
</evidence>
<dbReference type="InterPro" id="IPR036282">
    <property type="entry name" value="Glutathione-S-Trfase_C_sf"/>
</dbReference>
<comment type="subunit">
    <text evidence="1">Homodimer.</text>
</comment>
<dbReference type="FunFam" id="1.20.1050.10:FF:000007">
    <property type="entry name" value="Glutathione S-transferase 1-1"/>
    <property type="match status" value="1"/>
</dbReference>
<dbReference type="FunFam" id="3.40.30.10:FF:000034">
    <property type="entry name" value="glutathione S-transferase 1"/>
    <property type="match status" value="1"/>
</dbReference>
<dbReference type="Gene3D" id="3.40.30.10">
    <property type="entry name" value="Glutaredoxin"/>
    <property type="match status" value="1"/>
</dbReference>
<sequence>MSPKLYMKLVSPPSRAAIFCAKSLDIQLDMIDVNIWNREQLKPEFLKMNPQHTVPVLDDGGFVIWDSHAIMPYLVSKYAKGHSLYPEDIKKRAVVDQRLYFDSGTLFPAHLNVSFAIVKRGEKQLEGLLEPLRNAFTLLDKFLENSTYVAGNELTIADFSIWTTVSNISIYLPVDEKKYSKLASWLKLMDKLPFSDLNRQGVNDLRAIMQPTLSK</sequence>
<dbReference type="AlphaFoldDB" id="A0A1B2M4Z6"/>
<dbReference type="Pfam" id="PF13417">
    <property type="entry name" value="GST_N_3"/>
    <property type="match status" value="1"/>
</dbReference>
<dbReference type="CDD" id="cd03045">
    <property type="entry name" value="GST_N_Delta_Epsilon"/>
    <property type="match status" value="1"/>
</dbReference>
<dbReference type="SFLD" id="SFLDS00019">
    <property type="entry name" value="Glutathione_Transferase_(cytos"/>
    <property type="match status" value="1"/>
</dbReference>
<dbReference type="SFLD" id="SFLDG00358">
    <property type="entry name" value="Main_(cytGST)"/>
    <property type="match status" value="1"/>
</dbReference>
<feature type="domain" description="GST C-terminal" evidence="3">
    <location>
        <begin position="88"/>
        <end position="212"/>
    </location>
</feature>
<dbReference type="InterPro" id="IPR040079">
    <property type="entry name" value="Glutathione_S-Trfase"/>
</dbReference>
<feature type="non-terminal residue" evidence="4">
    <location>
        <position position="215"/>
    </location>
</feature>
<dbReference type="GO" id="GO:0006749">
    <property type="term" value="P:glutathione metabolic process"/>
    <property type="evidence" value="ECO:0007669"/>
    <property type="project" value="TreeGrafter"/>
</dbReference>
<dbReference type="PANTHER" id="PTHR43969">
    <property type="entry name" value="GLUTATHIONE S TRANSFERASE D10, ISOFORM A-RELATED"/>
    <property type="match status" value="1"/>
</dbReference>
<accession>A0A1B2M4Z6</accession>
<dbReference type="SFLD" id="SFLDG01153">
    <property type="entry name" value="Main.4:_Theta-like"/>
    <property type="match status" value="1"/>
</dbReference>
<dbReference type="GO" id="GO:0004364">
    <property type="term" value="F:glutathione transferase activity"/>
    <property type="evidence" value="ECO:0007669"/>
    <property type="project" value="TreeGrafter"/>
</dbReference>
<dbReference type="PROSITE" id="PS50404">
    <property type="entry name" value="GST_NTER"/>
    <property type="match status" value="1"/>
</dbReference>
<keyword evidence="4" id="KW-0808">Transferase</keyword>
<dbReference type="SUPFAM" id="SSF52833">
    <property type="entry name" value="Thioredoxin-like"/>
    <property type="match status" value="1"/>
</dbReference>